<dbReference type="EMBL" id="LNQE01001051">
    <property type="protein sequence ID" value="KUG21541.1"/>
    <property type="molecule type" value="Genomic_DNA"/>
</dbReference>
<sequence length="109" mass="12179">MFCPKCKSEYREGFYKCADCGTALVAEAPPDLMEEVTYVDLVEVYSTYQQGDIAFIKSVFDGEGITYYFEGESSIMLVAGGAYARLLVKAEEADRARELLQELGFLTKN</sequence>
<accession>A0A0W8FKS9</accession>
<dbReference type="AlphaFoldDB" id="A0A0W8FKS9"/>
<feature type="domain" description="DUF2007" evidence="1">
    <location>
        <begin position="42"/>
        <end position="103"/>
    </location>
</feature>
<dbReference type="InterPro" id="IPR011322">
    <property type="entry name" value="N-reg_PII-like_a/b"/>
</dbReference>
<dbReference type="InterPro" id="IPR018551">
    <property type="entry name" value="DUF2007"/>
</dbReference>
<gene>
    <name evidence="2" type="ORF">ASZ90_008698</name>
</gene>
<protein>
    <recommendedName>
        <fullName evidence="1">DUF2007 domain-containing protein</fullName>
    </recommendedName>
</protein>
<proteinExistence type="predicted"/>
<name>A0A0W8FKS9_9ZZZZ</name>
<organism evidence="2">
    <name type="scientific">hydrocarbon metagenome</name>
    <dbReference type="NCBI Taxonomy" id="938273"/>
    <lineage>
        <taxon>unclassified sequences</taxon>
        <taxon>metagenomes</taxon>
        <taxon>ecological metagenomes</taxon>
    </lineage>
</organism>
<evidence type="ECO:0000259" key="1">
    <source>
        <dbReference type="Pfam" id="PF09413"/>
    </source>
</evidence>
<evidence type="ECO:0000313" key="2">
    <source>
        <dbReference type="EMBL" id="KUG21541.1"/>
    </source>
</evidence>
<dbReference type="Pfam" id="PF09413">
    <property type="entry name" value="DUF2007"/>
    <property type="match status" value="1"/>
</dbReference>
<comment type="caution">
    <text evidence="2">The sequence shown here is derived from an EMBL/GenBank/DDBJ whole genome shotgun (WGS) entry which is preliminary data.</text>
</comment>
<dbReference type="SUPFAM" id="SSF54913">
    <property type="entry name" value="GlnB-like"/>
    <property type="match status" value="1"/>
</dbReference>
<reference evidence="2" key="1">
    <citation type="journal article" date="2015" name="Proc. Natl. Acad. Sci. U.S.A.">
        <title>Networks of energetic and metabolic interactions define dynamics in microbial communities.</title>
        <authorList>
            <person name="Embree M."/>
            <person name="Liu J.K."/>
            <person name="Al-Bassam M.M."/>
            <person name="Zengler K."/>
        </authorList>
    </citation>
    <scope>NUCLEOTIDE SEQUENCE</scope>
</reference>
<dbReference type="Gene3D" id="3.30.70.790">
    <property type="entry name" value="UreE, C-terminal domain"/>
    <property type="match status" value="1"/>
</dbReference>